<accession>A0A1W1D2B9</accession>
<dbReference type="InterPro" id="IPR050706">
    <property type="entry name" value="Cyclic-di-GMP_PDE-like"/>
</dbReference>
<dbReference type="PANTHER" id="PTHR33121:SF71">
    <property type="entry name" value="OXYGEN SENSOR PROTEIN DOSP"/>
    <property type="match status" value="1"/>
</dbReference>
<dbReference type="GO" id="GO:0071111">
    <property type="term" value="F:cyclic-guanylate-specific phosphodiesterase activity"/>
    <property type="evidence" value="ECO:0007669"/>
    <property type="project" value="InterPro"/>
</dbReference>
<sequence>MIDKSFAFIAQQNDAISISVNITEDDLLSKNLKPYLVELLDKYKISASQITLEILEGVSSSGAKNNILQLKELKELGFSLAIDDFGVEYSNFERINELDIDFIKIDAKYIKNIDSNPKSYKIAKAITDFASSMGIKVIAEFVASEQIYEVVKELNIDFSQGYYFSEPSAQI</sequence>
<dbReference type="InterPro" id="IPR035919">
    <property type="entry name" value="EAL_sf"/>
</dbReference>
<reference evidence="2" key="1">
    <citation type="submission" date="2016-10" db="EMBL/GenBank/DDBJ databases">
        <authorList>
            <person name="de Groot N.N."/>
        </authorList>
    </citation>
    <scope>NUCLEOTIDE SEQUENCE</scope>
</reference>
<dbReference type="Gene3D" id="3.20.20.450">
    <property type="entry name" value="EAL domain"/>
    <property type="match status" value="1"/>
</dbReference>
<dbReference type="AlphaFoldDB" id="A0A1W1D2B9"/>
<name>A0A1W1D2B9_9ZZZZ</name>
<dbReference type="PANTHER" id="PTHR33121">
    <property type="entry name" value="CYCLIC DI-GMP PHOSPHODIESTERASE PDEF"/>
    <property type="match status" value="1"/>
</dbReference>
<dbReference type="SMART" id="SM00052">
    <property type="entry name" value="EAL"/>
    <property type="match status" value="1"/>
</dbReference>
<dbReference type="CDD" id="cd01948">
    <property type="entry name" value="EAL"/>
    <property type="match status" value="1"/>
</dbReference>
<proteinExistence type="predicted"/>
<organism evidence="2">
    <name type="scientific">hydrothermal vent metagenome</name>
    <dbReference type="NCBI Taxonomy" id="652676"/>
    <lineage>
        <taxon>unclassified sequences</taxon>
        <taxon>metagenomes</taxon>
        <taxon>ecological metagenomes</taxon>
    </lineage>
</organism>
<evidence type="ECO:0000259" key="1">
    <source>
        <dbReference type="PROSITE" id="PS50883"/>
    </source>
</evidence>
<dbReference type="EMBL" id="FPHP01000003">
    <property type="protein sequence ID" value="SFV74704.1"/>
    <property type="molecule type" value="Genomic_DNA"/>
</dbReference>
<dbReference type="InterPro" id="IPR001633">
    <property type="entry name" value="EAL_dom"/>
</dbReference>
<feature type="domain" description="EAL" evidence="1">
    <location>
        <begin position="1"/>
        <end position="171"/>
    </location>
</feature>
<evidence type="ECO:0000313" key="2">
    <source>
        <dbReference type="EMBL" id="SFV74704.1"/>
    </source>
</evidence>
<dbReference type="SUPFAM" id="SSF141868">
    <property type="entry name" value="EAL domain-like"/>
    <property type="match status" value="1"/>
</dbReference>
<dbReference type="PROSITE" id="PS50883">
    <property type="entry name" value="EAL"/>
    <property type="match status" value="1"/>
</dbReference>
<protein>
    <submittedName>
        <fullName evidence="2">Diguanylate cyclase/phosphodiesterase (GGDEF &amp; EAL domains) with PAS/PAC sensor(S)</fullName>
    </submittedName>
</protein>
<dbReference type="Pfam" id="PF00563">
    <property type="entry name" value="EAL"/>
    <property type="match status" value="1"/>
</dbReference>
<gene>
    <name evidence="2" type="ORF">MNB_SM-3-1419</name>
</gene>